<gene>
    <name evidence="2" type="ORF">N5I32_07015</name>
</gene>
<protein>
    <submittedName>
        <fullName evidence="2">Glutaredoxin 3</fullName>
    </submittedName>
</protein>
<proteinExistence type="predicted"/>
<name>A0ABT2NK04_9RHOB</name>
<dbReference type="Proteomes" id="UP001205601">
    <property type="component" value="Unassembled WGS sequence"/>
</dbReference>
<reference evidence="3" key="1">
    <citation type="submission" date="2023-07" db="EMBL/GenBank/DDBJ databases">
        <title>Defluviimonas sediminis sp. nov., isolated from mangrove sediment.</title>
        <authorList>
            <person name="Liu L."/>
            <person name="Li J."/>
            <person name="Huang Y."/>
            <person name="Pan J."/>
            <person name="Li M."/>
        </authorList>
    </citation>
    <scope>NUCLEOTIDE SEQUENCE [LARGE SCALE GENOMIC DNA]</scope>
    <source>
        <strain evidence="3">FT324</strain>
    </source>
</reference>
<evidence type="ECO:0000313" key="2">
    <source>
        <dbReference type="EMBL" id="MCT8329258.1"/>
    </source>
</evidence>
<sequence>MERIEIFTGPGCSYCVAAKQLLVARNLSFVERDVSKPEVLAEMRRRVPNARTIPQIFAGDEHIGGFDDLSHRLNAH</sequence>
<dbReference type="PRINTS" id="PR00160">
    <property type="entry name" value="GLUTAREDOXIN"/>
</dbReference>
<dbReference type="InterPro" id="IPR051548">
    <property type="entry name" value="Grx-like_ET"/>
</dbReference>
<evidence type="ECO:0000259" key="1">
    <source>
        <dbReference type="Pfam" id="PF00462"/>
    </source>
</evidence>
<dbReference type="Pfam" id="PF00462">
    <property type="entry name" value="Glutaredoxin"/>
    <property type="match status" value="1"/>
</dbReference>
<dbReference type="EMBL" id="JAOCQF010000001">
    <property type="protein sequence ID" value="MCT8329258.1"/>
    <property type="molecule type" value="Genomic_DNA"/>
</dbReference>
<dbReference type="PROSITE" id="PS51354">
    <property type="entry name" value="GLUTAREDOXIN_2"/>
    <property type="match status" value="1"/>
</dbReference>
<dbReference type="RefSeq" id="WP_261494675.1">
    <property type="nucleotide sequence ID" value="NZ_JAOCQF010000001.1"/>
</dbReference>
<dbReference type="SUPFAM" id="SSF52833">
    <property type="entry name" value="Thioredoxin-like"/>
    <property type="match status" value="1"/>
</dbReference>
<dbReference type="InterPro" id="IPR002109">
    <property type="entry name" value="Glutaredoxin"/>
</dbReference>
<dbReference type="InterPro" id="IPR036249">
    <property type="entry name" value="Thioredoxin-like_sf"/>
</dbReference>
<comment type="caution">
    <text evidence="2">The sequence shown here is derived from an EMBL/GenBank/DDBJ whole genome shotgun (WGS) entry which is preliminary data.</text>
</comment>
<dbReference type="PANTHER" id="PTHR34386">
    <property type="entry name" value="GLUTAREDOXIN"/>
    <property type="match status" value="1"/>
</dbReference>
<accession>A0ABT2NK04</accession>
<dbReference type="PANTHER" id="PTHR34386:SF1">
    <property type="entry name" value="GLUTAREDOXIN-LIKE PROTEIN NRDH"/>
    <property type="match status" value="1"/>
</dbReference>
<dbReference type="Gene3D" id="3.40.30.10">
    <property type="entry name" value="Glutaredoxin"/>
    <property type="match status" value="1"/>
</dbReference>
<keyword evidence="3" id="KW-1185">Reference proteome</keyword>
<feature type="domain" description="Glutaredoxin" evidence="1">
    <location>
        <begin position="4"/>
        <end position="63"/>
    </location>
</feature>
<evidence type="ECO:0000313" key="3">
    <source>
        <dbReference type="Proteomes" id="UP001205601"/>
    </source>
</evidence>
<dbReference type="InterPro" id="IPR014025">
    <property type="entry name" value="Glutaredoxin_subgr"/>
</dbReference>
<organism evidence="2 3">
    <name type="scientific">Albidovulum sediminis</name>
    <dbReference type="NCBI Taxonomy" id="3066345"/>
    <lineage>
        <taxon>Bacteria</taxon>
        <taxon>Pseudomonadati</taxon>
        <taxon>Pseudomonadota</taxon>
        <taxon>Alphaproteobacteria</taxon>
        <taxon>Rhodobacterales</taxon>
        <taxon>Paracoccaceae</taxon>
        <taxon>Albidovulum</taxon>
    </lineage>
</organism>